<reference evidence="2 3" key="1">
    <citation type="submission" date="2022-05" db="EMBL/GenBank/DDBJ databases">
        <authorList>
            <consortium name="Genoscope - CEA"/>
            <person name="William W."/>
        </authorList>
    </citation>
    <scope>NUCLEOTIDE SEQUENCE [LARGE SCALE GENOMIC DNA]</scope>
</reference>
<dbReference type="InterPro" id="IPR001660">
    <property type="entry name" value="SAM"/>
</dbReference>
<dbReference type="InterPro" id="IPR051712">
    <property type="entry name" value="ARTD-AVP"/>
</dbReference>
<dbReference type="PANTHER" id="PTHR45740">
    <property type="entry name" value="POLY [ADP-RIBOSE] POLYMERASE"/>
    <property type="match status" value="1"/>
</dbReference>
<comment type="caution">
    <text evidence="2">The sequence shown here is derived from an EMBL/GenBank/DDBJ whole genome shotgun (WGS) entry which is preliminary data.</text>
</comment>
<dbReference type="Gene3D" id="1.10.150.50">
    <property type="entry name" value="Transcription Factor, Ets-1"/>
    <property type="match status" value="1"/>
</dbReference>
<dbReference type="InterPro" id="IPR013761">
    <property type="entry name" value="SAM/pointed_sf"/>
</dbReference>
<dbReference type="PANTHER" id="PTHR45740:SF17">
    <property type="entry name" value="POLY [ADP-RIBOSE] POLYMERASE TANKYRASE-2-LIKE"/>
    <property type="match status" value="1"/>
</dbReference>
<dbReference type="Proteomes" id="UP001159427">
    <property type="component" value="Unassembled WGS sequence"/>
</dbReference>
<evidence type="ECO:0000313" key="3">
    <source>
        <dbReference type="Proteomes" id="UP001159427"/>
    </source>
</evidence>
<dbReference type="Gene3D" id="3.90.228.10">
    <property type="match status" value="1"/>
</dbReference>
<keyword evidence="3" id="KW-1185">Reference proteome</keyword>
<accession>A0ABN8M5Z5</accession>
<proteinExistence type="predicted"/>
<evidence type="ECO:0000313" key="2">
    <source>
        <dbReference type="EMBL" id="CAH3024593.1"/>
    </source>
</evidence>
<dbReference type="Pfam" id="PF07647">
    <property type="entry name" value="SAM_2"/>
    <property type="match status" value="1"/>
</dbReference>
<sequence length="230" mass="26202">MRNVSSLLISRDVLVDISHEELKEIGIHAFGHRHKILKAVKEKLSGLPELGGGPFTYSSQQETVVHDLPTDDKDYISVAEEMQSTVVKHKNDGGQSGGVFDSYRIVRIQRVISKRLWDKYVYRRREVAEANHNHSNERMLFHGSAFINAILQKGFDERHAYIGGMFGAGENNTLKTFALDEALRKVELFLFLLHMMLAVTNLFRDTFIQRGVKMCRTTLSIKTARQIEGI</sequence>
<dbReference type="SUPFAM" id="SSF56399">
    <property type="entry name" value="ADP-ribosylation"/>
    <property type="match status" value="1"/>
</dbReference>
<feature type="domain" description="SAM" evidence="1">
    <location>
        <begin position="1"/>
        <end position="41"/>
    </location>
</feature>
<organism evidence="2 3">
    <name type="scientific">Porites evermanni</name>
    <dbReference type="NCBI Taxonomy" id="104178"/>
    <lineage>
        <taxon>Eukaryota</taxon>
        <taxon>Metazoa</taxon>
        <taxon>Cnidaria</taxon>
        <taxon>Anthozoa</taxon>
        <taxon>Hexacorallia</taxon>
        <taxon>Scleractinia</taxon>
        <taxon>Fungiina</taxon>
        <taxon>Poritidae</taxon>
        <taxon>Porites</taxon>
    </lineage>
</organism>
<dbReference type="EMBL" id="CALNXI010000310">
    <property type="protein sequence ID" value="CAH3024593.1"/>
    <property type="molecule type" value="Genomic_DNA"/>
</dbReference>
<dbReference type="PROSITE" id="PS50105">
    <property type="entry name" value="SAM_DOMAIN"/>
    <property type="match status" value="1"/>
</dbReference>
<dbReference type="SUPFAM" id="SSF47769">
    <property type="entry name" value="SAM/Pointed domain"/>
    <property type="match status" value="1"/>
</dbReference>
<dbReference type="InterPro" id="IPR012317">
    <property type="entry name" value="Poly(ADP-ribose)pol_cat_dom"/>
</dbReference>
<dbReference type="Pfam" id="PF00644">
    <property type="entry name" value="PARP"/>
    <property type="match status" value="1"/>
</dbReference>
<name>A0ABN8M5Z5_9CNID</name>
<gene>
    <name evidence="2" type="ORF">PEVE_00023394</name>
</gene>
<protein>
    <recommendedName>
        <fullName evidence="1">SAM domain-containing protein</fullName>
    </recommendedName>
</protein>
<evidence type="ECO:0000259" key="1">
    <source>
        <dbReference type="PROSITE" id="PS50105"/>
    </source>
</evidence>